<protein>
    <submittedName>
        <fullName evidence="2">Uncharacterized protein</fullName>
    </submittedName>
</protein>
<name>A0A5C2RQA2_9APHY</name>
<keyword evidence="3" id="KW-1185">Reference proteome</keyword>
<accession>A0A5C2RQA2</accession>
<feature type="region of interest" description="Disordered" evidence="1">
    <location>
        <begin position="27"/>
        <end position="47"/>
    </location>
</feature>
<evidence type="ECO:0000313" key="2">
    <source>
        <dbReference type="EMBL" id="RPD52685.1"/>
    </source>
</evidence>
<dbReference type="EMBL" id="ML122345">
    <property type="protein sequence ID" value="RPD52685.1"/>
    <property type="molecule type" value="Genomic_DNA"/>
</dbReference>
<evidence type="ECO:0000256" key="1">
    <source>
        <dbReference type="SAM" id="MobiDB-lite"/>
    </source>
</evidence>
<dbReference type="Proteomes" id="UP000313359">
    <property type="component" value="Unassembled WGS sequence"/>
</dbReference>
<feature type="compositionally biased region" description="Pro residues" evidence="1">
    <location>
        <begin position="30"/>
        <end position="40"/>
    </location>
</feature>
<dbReference type="AlphaFoldDB" id="A0A5C2RQA2"/>
<reference evidence="2" key="1">
    <citation type="journal article" date="2018" name="Genome Biol. Evol.">
        <title>Genomics and development of Lentinus tigrinus, a white-rot wood-decaying mushroom with dimorphic fruiting bodies.</title>
        <authorList>
            <person name="Wu B."/>
            <person name="Xu Z."/>
            <person name="Knudson A."/>
            <person name="Carlson A."/>
            <person name="Chen N."/>
            <person name="Kovaka S."/>
            <person name="LaButti K."/>
            <person name="Lipzen A."/>
            <person name="Pennachio C."/>
            <person name="Riley R."/>
            <person name="Schakwitz W."/>
            <person name="Umezawa K."/>
            <person name="Ohm R.A."/>
            <person name="Grigoriev I.V."/>
            <person name="Nagy L.G."/>
            <person name="Gibbons J."/>
            <person name="Hibbett D."/>
        </authorList>
    </citation>
    <scope>NUCLEOTIDE SEQUENCE [LARGE SCALE GENOMIC DNA]</scope>
    <source>
        <strain evidence="2">ALCF2SS1-6</strain>
    </source>
</reference>
<evidence type="ECO:0000313" key="3">
    <source>
        <dbReference type="Proteomes" id="UP000313359"/>
    </source>
</evidence>
<sequence length="189" mass="19369">MIAYVIRGPSALLRGASSVPPKALSLAGAPPLPTLLPPRPTRSRPSRHSRAVCGLLLTDPATVSTADSAAVPVITRLSSCKTAQDTPPPATVVGARRMTKTPDAAGGLQDGRCALPPSHLLWCSLVLSMAPTRLVGAVEVDEPAARARSSRGGGGGVIPVGGCRYVPVTKDNRSVLIEQGSSAVNLLMI</sequence>
<gene>
    <name evidence="2" type="ORF">L227DRAFT_568435</name>
</gene>
<proteinExistence type="predicted"/>
<organism evidence="2 3">
    <name type="scientific">Lentinus tigrinus ALCF2SS1-6</name>
    <dbReference type="NCBI Taxonomy" id="1328759"/>
    <lineage>
        <taxon>Eukaryota</taxon>
        <taxon>Fungi</taxon>
        <taxon>Dikarya</taxon>
        <taxon>Basidiomycota</taxon>
        <taxon>Agaricomycotina</taxon>
        <taxon>Agaricomycetes</taxon>
        <taxon>Polyporales</taxon>
        <taxon>Polyporaceae</taxon>
        <taxon>Lentinus</taxon>
    </lineage>
</organism>